<protein>
    <submittedName>
        <fullName evidence="1">Uncharacterized protein</fullName>
    </submittedName>
</protein>
<feature type="non-terminal residue" evidence="1">
    <location>
        <position position="378"/>
    </location>
</feature>
<name>A0A0F9ERG0_9ZZZZ</name>
<dbReference type="AlphaFoldDB" id="A0A0F9ERG0"/>
<comment type="caution">
    <text evidence="1">The sequence shown here is derived from an EMBL/GenBank/DDBJ whole genome shotgun (WGS) entry which is preliminary data.</text>
</comment>
<organism evidence="1">
    <name type="scientific">marine sediment metagenome</name>
    <dbReference type="NCBI Taxonomy" id="412755"/>
    <lineage>
        <taxon>unclassified sequences</taxon>
        <taxon>metagenomes</taxon>
        <taxon>ecological metagenomes</taxon>
    </lineage>
</organism>
<proteinExistence type="predicted"/>
<sequence length="378" mass="40853">MPTLGQKDFSSGWTPSDNEIQGDLKGLLRMDNLQLDERGAVTLTRGMAKISQTFTKPVQTCYSKVLNNVKTRYVGTGDASVANGGVITRSLGGSSSFSQVPDMVAVHSVEHAYTSAMNYVIIASSNVKKKDDGTDFRDLGIEIPGAAPAVLADPKQTLDVSGNYLGYTLEEGTLLTYPKVDEIQFLTSSTTGRGIVQNEENINSTNFGNASGNDNPDDIFKINFEVADSSKLVKLRIEFALVPLPITPTEPLSDSYFIEFPASDPQWNIGTDIFSVLQAKRSDFTKQGNDASKTWEFIKGIRITVTTSSSILVSFDVIVFEGGQGQLNGRYQYVQVNVHNDSGRLSPSPVSAKSLTIVAASQSVKVTPDPPTKIGQFP</sequence>
<accession>A0A0F9ERG0</accession>
<gene>
    <name evidence="1" type="ORF">LCGC14_2120970</name>
</gene>
<dbReference type="EMBL" id="LAZR01026407">
    <property type="protein sequence ID" value="KKL68841.1"/>
    <property type="molecule type" value="Genomic_DNA"/>
</dbReference>
<evidence type="ECO:0000313" key="1">
    <source>
        <dbReference type="EMBL" id="KKL68841.1"/>
    </source>
</evidence>
<reference evidence="1" key="1">
    <citation type="journal article" date="2015" name="Nature">
        <title>Complex archaea that bridge the gap between prokaryotes and eukaryotes.</title>
        <authorList>
            <person name="Spang A."/>
            <person name="Saw J.H."/>
            <person name="Jorgensen S.L."/>
            <person name="Zaremba-Niedzwiedzka K."/>
            <person name="Martijn J."/>
            <person name="Lind A.E."/>
            <person name="van Eijk R."/>
            <person name="Schleper C."/>
            <person name="Guy L."/>
            <person name="Ettema T.J."/>
        </authorList>
    </citation>
    <scope>NUCLEOTIDE SEQUENCE</scope>
</reference>